<evidence type="ECO:0000313" key="2">
    <source>
        <dbReference type="Proteomes" id="UP000777002"/>
    </source>
</evidence>
<accession>A0ABS2GUD2</accession>
<protein>
    <submittedName>
        <fullName evidence="1">Alanyl-tRNA editing protein</fullName>
    </submittedName>
</protein>
<proteinExistence type="predicted"/>
<dbReference type="EMBL" id="JACJKX010000004">
    <property type="protein sequence ID" value="MBM6928327.1"/>
    <property type="molecule type" value="Genomic_DNA"/>
</dbReference>
<keyword evidence="2" id="KW-1185">Reference proteome</keyword>
<dbReference type="Proteomes" id="UP000777002">
    <property type="component" value="Unassembled WGS sequence"/>
</dbReference>
<dbReference type="RefSeq" id="WP_205049922.1">
    <property type="nucleotide sequence ID" value="NZ_JACJKX010000004.1"/>
</dbReference>
<dbReference type="PANTHER" id="PTHR43462">
    <property type="entry name" value="ALANYL-TRNA EDITING PROTEIN"/>
    <property type="match status" value="1"/>
</dbReference>
<dbReference type="Gene3D" id="2.40.30.130">
    <property type="match status" value="1"/>
</dbReference>
<gene>
    <name evidence="1" type="ORF">H5985_03480</name>
</gene>
<dbReference type="SUPFAM" id="SSF50447">
    <property type="entry name" value="Translation proteins"/>
    <property type="match status" value="1"/>
</dbReference>
<name>A0ABS2GUD2_9BURK</name>
<evidence type="ECO:0000313" key="1">
    <source>
        <dbReference type="EMBL" id="MBM6928327.1"/>
    </source>
</evidence>
<sequence>MTEALYLYSDELKATATVVSCEPLEDGLWAVQLDKTIFHPQGGGQPSDIGHINGMEVKKVVHTAEGIIHWLMAPVEGSVQLTVNAALRSLNTRLHSAGHIIGLVGDRRGWHATRGNHFPGEARVISEPNDPSTIVLPDPLTFENEVNGIIAQGL</sequence>
<dbReference type="PANTHER" id="PTHR43462:SF2">
    <property type="entry name" value="THREONYL AND ALANYL TRNA SYNTHETASE SECOND ADDITIONAL DOMAIN-CONTAINING PROTEIN"/>
    <property type="match status" value="1"/>
</dbReference>
<comment type="caution">
    <text evidence="1">The sequence shown here is derived from an EMBL/GenBank/DDBJ whole genome shotgun (WGS) entry which is preliminary data.</text>
</comment>
<dbReference type="InterPro" id="IPR051335">
    <property type="entry name" value="Alanyl-tRNA_Editing_Enzymes"/>
</dbReference>
<organism evidence="1 2">
    <name type="scientific">Parasutterella secunda</name>
    <dbReference type="NCBI Taxonomy" id="626947"/>
    <lineage>
        <taxon>Bacteria</taxon>
        <taxon>Pseudomonadati</taxon>
        <taxon>Pseudomonadota</taxon>
        <taxon>Betaproteobacteria</taxon>
        <taxon>Burkholderiales</taxon>
        <taxon>Sutterellaceae</taxon>
        <taxon>Parasutterella</taxon>
    </lineage>
</organism>
<reference evidence="1 2" key="1">
    <citation type="journal article" date="2021" name="Sci. Rep.">
        <title>The distribution of antibiotic resistance genes in chicken gut microbiota commensals.</title>
        <authorList>
            <person name="Juricova H."/>
            <person name="Matiasovicova J."/>
            <person name="Kubasova T."/>
            <person name="Cejkova D."/>
            <person name="Rychlik I."/>
        </authorList>
    </citation>
    <scope>NUCLEOTIDE SEQUENCE [LARGE SCALE GENOMIC DNA]</scope>
    <source>
        <strain evidence="1 2">An562</strain>
    </source>
</reference>
<dbReference type="InterPro" id="IPR009000">
    <property type="entry name" value="Transl_B-barrel_sf"/>
</dbReference>